<evidence type="ECO:0000313" key="2">
    <source>
        <dbReference type="EMBL" id="CDM35344.1"/>
    </source>
</evidence>
<feature type="chain" id="PRO_5004879711" evidence="1">
    <location>
        <begin position="24"/>
        <end position="65"/>
    </location>
</feature>
<evidence type="ECO:0000256" key="1">
    <source>
        <dbReference type="SAM" id="SignalP"/>
    </source>
</evidence>
<feature type="signal peptide" evidence="1">
    <location>
        <begin position="1"/>
        <end position="23"/>
    </location>
</feature>
<gene>
    <name evidence="2" type="ORF">PROQFM164_S04g000225</name>
</gene>
<dbReference type="Proteomes" id="UP000030686">
    <property type="component" value="Unassembled WGS sequence"/>
</dbReference>
<name>W6QMD5_PENRF</name>
<dbReference type="AlphaFoldDB" id="W6QMD5"/>
<reference evidence="2" key="1">
    <citation type="journal article" date="2014" name="Nat. Commun.">
        <title>Multiple recent horizontal transfers of a large genomic region in cheese making fungi.</title>
        <authorList>
            <person name="Cheeseman K."/>
            <person name="Ropars J."/>
            <person name="Renault P."/>
            <person name="Dupont J."/>
            <person name="Gouzy J."/>
            <person name="Branca A."/>
            <person name="Abraham A.L."/>
            <person name="Ceppi M."/>
            <person name="Conseiller E."/>
            <person name="Debuchy R."/>
            <person name="Malagnac F."/>
            <person name="Goarin A."/>
            <person name="Silar P."/>
            <person name="Lacoste S."/>
            <person name="Sallet E."/>
            <person name="Bensimon A."/>
            <person name="Giraud T."/>
            <person name="Brygoo Y."/>
        </authorList>
    </citation>
    <scope>NUCLEOTIDE SEQUENCE [LARGE SCALE GENOMIC DNA]</scope>
    <source>
        <strain evidence="2">FM164</strain>
    </source>
</reference>
<protein>
    <submittedName>
        <fullName evidence="2">Genomic scaffold, ProqFM164S04</fullName>
    </submittedName>
</protein>
<accession>W6QMD5</accession>
<proteinExistence type="predicted"/>
<keyword evidence="1" id="KW-0732">Signal</keyword>
<dbReference type="EMBL" id="HG792018">
    <property type="protein sequence ID" value="CDM35344.1"/>
    <property type="molecule type" value="Genomic_DNA"/>
</dbReference>
<keyword evidence="3" id="KW-1185">Reference proteome</keyword>
<sequence length="65" mass="7417">MGHVVSSRLFLHNFFFLFSSSSSSPLSFLLLSNAIFEAYHHYCEFLLALWFSTSGFWSSLNVDCA</sequence>
<organism evidence="2 3">
    <name type="scientific">Penicillium roqueforti (strain FM164)</name>
    <dbReference type="NCBI Taxonomy" id="1365484"/>
    <lineage>
        <taxon>Eukaryota</taxon>
        <taxon>Fungi</taxon>
        <taxon>Dikarya</taxon>
        <taxon>Ascomycota</taxon>
        <taxon>Pezizomycotina</taxon>
        <taxon>Eurotiomycetes</taxon>
        <taxon>Eurotiomycetidae</taxon>
        <taxon>Eurotiales</taxon>
        <taxon>Aspergillaceae</taxon>
        <taxon>Penicillium</taxon>
    </lineage>
</organism>
<evidence type="ECO:0000313" key="3">
    <source>
        <dbReference type="Proteomes" id="UP000030686"/>
    </source>
</evidence>